<dbReference type="RefSeq" id="XP_018063134.1">
    <property type="nucleotide sequence ID" value="XM_018211200.1"/>
</dbReference>
<dbReference type="AlphaFoldDB" id="A0A132B9V7"/>
<evidence type="ECO:0000256" key="3">
    <source>
        <dbReference type="RuleBase" id="RU361235"/>
    </source>
</evidence>
<accession>A0A132B9V7</accession>
<dbReference type="Proteomes" id="UP000070700">
    <property type="component" value="Unassembled WGS sequence"/>
</dbReference>
<evidence type="ECO:0000256" key="1">
    <source>
        <dbReference type="ARBA" id="ARBA00005964"/>
    </source>
</evidence>
<keyword evidence="6" id="KW-1185">Reference proteome</keyword>
<dbReference type="ESTHER" id="9helo-a0a132b9v7">
    <property type="family name" value="Fungal_carboxylesterase_lipase"/>
</dbReference>
<dbReference type="Gene3D" id="3.40.50.1820">
    <property type="entry name" value="alpha/beta hydrolase"/>
    <property type="match status" value="1"/>
</dbReference>
<sequence>MSFKSFMCKLVLAFNINVVVYATTINSSAPIVDLGYAVHKAVVNTTGAYYNFSNIRYAEPPVGQFRFRAAIPPTTINRTVQEAPPDQICYQGGASAWQALTGPFLASIIAGPNASLAGGIDHSAAANISIPAGIPTTGTPIQSEDCLFLDVMAPEVIFNAANTSAKGAPVMLMIHGGGFTGGWKDGVGNPAGLLAEGMRDGRTGFVYVQINYRLGFFGFPPKSINDKDTQSNAGLLDQRLAITWVQNYIHLFGGNPNDITLMGESAGASSIMAHITSYGGNGTVPFQQALMQSPAWRPASTAAFYQDLYQEVLQLANATSYAQIRTMNSSQLEDINNAIVAVAPYASFSFGTNIDGDYIPDAPTVLLAQGKFHKNLTIMVTHNSNEGLLFTDPTVNSQSAFIANLHGLAIGASNASINHLATVTYPPVFDGSQPYTTETERTSIAMREGIVECNAFALNKAFNNNTRAYTFGEFPGLHAQDLEYIFWNGDSVGTFGDPINSTAVKIIQSATVQFVLTGNPNVPDYMGAALPELPLYGEGAEILFLNGTTVQDGRDSAANQRCDYWETGLYED</sequence>
<dbReference type="InterPro" id="IPR002018">
    <property type="entry name" value="CarbesteraseB"/>
</dbReference>
<dbReference type="SUPFAM" id="SSF53474">
    <property type="entry name" value="alpha/beta-Hydrolases"/>
    <property type="match status" value="1"/>
</dbReference>
<feature type="domain" description="Carboxylesterase type B" evidence="4">
    <location>
        <begin position="45"/>
        <end position="565"/>
    </location>
</feature>
<dbReference type="KEGG" id="psco:LY89DRAFT_629253"/>
<dbReference type="EMBL" id="KQ947434">
    <property type="protein sequence ID" value="KUJ08779.1"/>
    <property type="molecule type" value="Genomic_DNA"/>
</dbReference>
<evidence type="ECO:0000259" key="4">
    <source>
        <dbReference type="Pfam" id="PF00135"/>
    </source>
</evidence>
<gene>
    <name evidence="5" type="ORF">LY89DRAFT_629253</name>
</gene>
<name>A0A132B9V7_MOLSC</name>
<organism evidence="5 6">
    <name type="scientific">Mollisia scopiformis</name>
    <name type="common">Conifer needle endophyte fungus</name>
    <name type="synonym">Phialocephala scopiformis</name>
    <dbReference type="NCBI Taxonomy" id="149040"/>
    <lineage>
        <taxon>Eukaryota</taxon>
        <taxon>Fungi</taxon>
        <taxon>Dikarya</taxon>
        <taxon>Ascomycota</taxon>
        <taxon>Pezizomycotina</taxon>
        <taxon>Leotiomycetes</taxon>
        <taxon>Helotiales</taxon>
        <taxon>Mollisiaceae</taxon>
        <taxon>Mollisia</taxon>
    </lineage>
</organism>
<evidence type="ECO:0000313" key="6">
    <source>
        <dbReference type="Proteomes" id="UP000070700"/>
    </source>
</evidence>
<dbReference type="Pfam" id="PF00135">
    <property type="entry name" value="COesterase"/>
    <property type="match status" value="1"/>
</dbReference>
<dbReference type="PANTHER" id="PTHR11559">
    <property type="entry name" value="CARBOXYLESTERASE"/>
    <property type="match status" value="1"/>
</dbReference>
<keyword evidence="2 3" id="KW-0378">Hydrolase</keyword>
<dbReference type="InParanoid" id="A0A132B9V7"/>
<dbReference type="InterPro" id="IPR029058">
    <property type="entry name" value="AB_hydrolase_fold"/>
</dbReference>
<proteinExistence type="inferred from homology"/>
<dbReference type="STRING" id="149040.A0A132B9V7"/>
<comment type="similarity">
    <text evidence="1 3">Belongs to the type-B carboxylesterase/lipase family.</text>
</comment>
<protein>
    <recommendedName>
        <fullName evidence="3">Carboxylic ester hydrolase</fullName>
        <ecNumber evidence="3">3.1.1.-</ecNumber>
    </recommendedName>
</protein>
<dbReference type="EC" id="3.1.1.-" evidence="3"/>
<feature type="signal peptide" evidence="3">
    <location>
        <begin position="1"/>
        <end position="22"/>
    </location>
</feature>
<dbReference type="InterPro" id="IPR050309">
    <property type="entry name" value="Type-B_Carboxylest/Lipase"/>
</dbReference>
<dbReference type="InterPro" id="IPR019826">
    <property type="entry name" value="Carboxylesterase_B_AS"/>
</dbReference>
<dbReference type="GeneID" id="28820926"/>
<feature type="chain" id="PRO_5007230010" description="Carboxylic ester hydrolase" evidence="3">
    <location>
        <begin position="23"/>
        <end position="572"/>
    </location>
</feature>
<dbReference type="OrthoDB" id="408631at2759"/>
<dbReference type="PROSITE" id="PS00122">
    <property type="entry name" value="CARBOXYLESTERASE_B_1"/>
    <property type="match status" value="1"/>
</dbReference>
<keyword evidence="3" id="KW-0732">Signal</keyword>
<evidence type="ECO:0000313" key="5">
    <source>
        <dbReference type="EMBL" id="KUJ08779.1"/>
    </source>
</evidence>
<evidence type="ECO:0000256" key="2">
    <source>
        <dbReference type="ARBA" id="ARBA00022801"/>
    </source>
</evidence>
<dbReference type="GO" id="GO:0016787">
    <property type="term" value="F:hydrolase activity"/>
    <property type="evidence" value="ECO:0007669"/>
    <property type="project" value="UniProtKB-KW"/>
</dbReference>
<reference evidence="5 6" key="1">
    <citation type="submission" date="2015-10" db="EMBL/GenBank/DDBJ databases">
        <title>Full genome of DAOMC 229536 Phialocephala scopiformis, a fungal endophyte of spruce producing the potent anti-insectan compound rugulosin.</title>
        <authorList>
            <consortium name="DOE Joint Genome Institute"/>
            <person name="Walker A.K."/>
            <person name="Frasz S.L."/>
            <person name="Seifert K.A."/>
            <person name="Miller J.D."/>
            <person name="Mondo S.J."/>
            <person name="Labutti K."/>
            <person name="Lipzen A."/>
            <person name="Dockter R."/>
            <person name="Kennedy M."/>
            <person name="Grigoriev I.V."/>
            <person name="Spatafora J.W."/>
        </authorList>
    </citation>
    <scope>NUCLEOTIDE SEQUENCE [LARGE SCALE GENOMIC DNA]</scope>
    <source>
        <strain evidence="5 6">CBS 120377</strain>
    </source>
</reference>